<dbReference type="OrthoDB" id="5987487at2759"/>
<name>A0A7M5X7P3_9CNID</name>
<feature type="domain" description="Transposable element P transposase-like GTP-binding insertion" evidence="3">
    <location>
        <begin position="388"/>
        <end position="504"/>
    </location>
</feature>
<dbReference type="InterPro" id="IPR048365">
    <property type="entry name" value="TNP-like_RNaseH_N"/>
</dbReference>
<evidence type="ECO:0000313" key="4">
    <source>
        <dbReference type="EnsemblMetazoa" id="CLYHEMP018546.1"/>
    </source>
</evidence>
<feature type="region of interest" description="Disordered" evidence="1">
    <location>
        <begin position="646"/>
        <end position="693"/>
    </location>
</feature>
<keyword evidence="5" id="KW-1185">Reference proteome</keyword>
<organism evidence="4 5">
    <name type="scientific">Clytia hemisphaerica</name>
    <dbReference type="NCBI Taxonomy" id="252671"/>
    <lineage>
        <taxon>Eukaryota</taxon>
        <taxon>Metazoa</taxon>
        <taxon>Cnidaria</taxon>
        <taxon>Hydrozoa</taxon>
        <taxon>Hydroidolina</taxon>
        <taxon>Leptothecata</taxon>
        <taxon>Obeliida</taxon>
        <taxon>Clytiidae</taxon>
        <taxon>Clytia</taxon>
    </lineage>
</organism>
<evidence type="ECO:0000256" key="1">
    <source>
        <dbReference type="SAM" id="MobiDB-lite"/>
    </source>
</evidence>
<accession>A0A7M5X7P3</accession>
<sequence length="693" mass="79546">KECSFKDKENNIKATIENASLSGVEDLKTIRVKDCELLVRNDVSRCEPCIKYRHYLHNIVYRRSVSPELPSKFTANKYLSKDNLMKKATDQQKQIKSLKRSLESMRTFVSQLVEDEGCAVENNLLKEVCNNVVSTNDSPFDKDSPIHLLWEQQKKQVSLENKRTMRWHPVMLRWCISIYLKSSGAYEHLRNSGFLVLPSKKTLDKYVNFTTHNTGFNPDVLENLLRLTENQQHLHVGLVHDEMKIKSGIVYSKNSGKIVGFCDLGDINNEITCFDRRVTNQDEHPPIATHVLTLMVRAINFHLNYPVAYFAGAGVKGYELYHIIWEAIRILEFLDFKVWFVVSDGASPNRKFYNYHKRSENIIDGVVYSTINKFDPSRRIYFICDVPHLIKTTRNCVANSHAHQNTRELFLDGKEISWQHVIGLLEYDVGIDRDAPGFHQTKLTVEHVRLTPRARMNVALAAQALSKSVADAMEQHNPDVTVSTRKLFLKMDEFFDIMNVKSTVEGIHTNKENLKPFKKPNPLKPDGRLDWLESNFLKFLNDWQAEIKAIPDVDDKRKLRMCLSPQTLNGLRITVHSTIKLIPILLKEPGIEFVLTDRFNQDPIEEHFGKQRARLGGCDNPSLGQYGSSEGKLIAAKDQAILVMRGNTSGTNKPKQKPRINIHDMTPLPKRPKIEKKKKKDADDDGLFGNLEK</sequence>
<proteinExistence type="predicted"/>
<dbReference type="Pfam" id="PF21788">
    <property type="entry name" value="TNP-like_GBD"/>
    <property type="match status" value="1"/>
</dbReference>
<dbReference type="InterPro" id="IPR048366">
    <property type="entry name" value="TNP-like_GBD"/>
</dbReference>
<dbReference type="AlphaFoldDB" id="A0A7M5X7P3"/>
<feature type="compositionally biased region" description="Basic residues" evidence="1">
    <location>
        <begin position="670"/>
        <end position="679"/>
    </location>
</feature>
<evidence type="ECO:0000259" key="2">
    <source>
        <dbReference type="Pfam" id="PF21787"/>
    </source>
</evidence>
<feature type="domain" description="Transposable element P transposase-like RNase H" evidence="2">
    <location>
        <begin position="213"/>
        <end position="354"/>
    </location>
</feature>
<evidence type="ECO:0000259" key="3">
    <source>
        <dbReference type="Pfam" id="PF21788"/>
    </source>
</evidence>
<dbReference type="Pfam" id="PF21787">
    <property type="entry name" value="TNP-like_RNaseH_N"/>
    <property type="match status" value="1"/>
</dbReference>
<dbReference type="Proteomes" id="UP000594262">
    <property type="component" value="Unplaced"/>
</dbReference>
<protein>
    <submittedName>
        <fullName evidence="4">Uncharacterized protein</fullName>
    </submittedName>
</protein>
<reference evidence="4" key="1">
    <citation type="submission" date="2021-01" db="UniProtKB">
        <authorList>
            <consortium name="EnsemblMetazoa"/>
        </authorList>
    </citation>
    <scope>IDENTIFICATION</scope>
</reference>
<dbReference type="EnsemblMetazoa" id="CLYHEMT018546.1">
    <property type="protein sequence ID" value="CLYHEMP018546.1"/>
    <property type="gene ID" value="CLYHEMG018546"/>
</dbReference>
<evidence type="ECO:0000313" key="5">
    <source>
        <dbReference type="Proteomes" id="UP000594262"/>
    </source>
</evidence>